<dbReference type="EMBL" id="CP013862">
    <property type="protein sequence ID" value="ALX50614.1"/>
    <property type="molecule type" value="Genomic_DNA"/>
</dbReference>
<dbReference type="Proteomes" id="UP000050331">
    <property type="component" value="Chromosome"/>
</dbReference>
<dbReference type="PANTHER" id="PTHR40082">
    <property type="entry name" value="BLR5956 PROTEIN"/>
    <property type="match status" value="1"/>
</dbReference>
<protein>
    <submittedName>
        <fullName evidence="2">Uroporphyrinogen-III synthase</fullName>
    </submittedName>
</protein>
<dbReference type="SUPFAM" id="SSF69618">
    <property type="entry name" value="HemD-like"/>
    <property type="match status" value="1"/>
</dbReference>
<dbReference type="STRING" id="1472767.AOX59_10740"/>
<dbReference type="Pfam" id="PF02602">
    <property type="entry name" value="HEM4"/>
    <property type="match status" value="1"/>
</dbReference>
<dbReference type="Gene3D" id="3.40.50.10090">
    <property type="match status" value="2"/>
</dbReference>
<dbReference type="OrthoDB" id="9775656at2"/>
<feature type="domain" description="Tetrapyrrole biosynthesis uroporphyrinogen III synthase" evidence="1">
    <location>
        <begin position="19"/>
        <end position="256"/>
    </location>
</feature>
<evidence type="ECO:0000313" key="3">
    <source>
        <dbReference type="Proteomes" id="UP000050331"/>
    </source>
</evidence>
<sequence length="270" mass="30020">MNGLNGKKVGVAATRRAEEISGLIQKNGGLPFVYSIQGRQKLHTSISETNVLDLIDQPFDSVLLTTGVGAEALEEVAYRLDCHTEFIQKLKTVDLIIRGSKTRSWLKKHGLSPTLVSKDGTMENLLDVQADQKFAKGDRLFLQAYNQDDAALKRQFEALGFTVYLSKPYEYEEPDNDTLFSLSEGIISQQLDIVIFTSKTQVQNLFKACIKSQELADAFNGKVLAAAVGKVTANELSKNYISDVFQPSKPKMGTMIIELNKYLTDRDNET</sequence>
<reference evidence="2 3" key="1">
    <citation type="submission" date="2016-01" db="EMBL/GenBank/DDBJ databases">
        <title>Complete genome sequence of strain Lentibacillus amyloliquefaciens LAM0015T isolated from saline sediment.</title>
        <authorList>
            <person name="Wang J.-L."/>
            <person name="He M.-X."/>
        </authorList>
    </citation>
    <scope>NUCLEOTIDE SEQUENCE [LARGE SCALE GENOMIC DNA]</scope>
    <source>
        <strain evidence="2 3">LAM0015</strain>
    </source>
</reference>
<dbReference type="KEGG" id="lao:AOX59_10740"/>
<proteinExistence type="predicted"/>
<dbReference type="InterPro" id="IPR039793">
    <property type="entry name" value="UROS/Hem4"/>
</dbReference>
<evidence type="ECO:0000259" key="1">
    <source>
        <dbReference type="Pfam" id="PF02602"/>
    </source>
</evidence>
<dbReference type="GO" id="GO:0004852">
    <property type="term" value="F:uroporphyrinogen-III synthase activity"/>
    <property type="evidence" value="ECO:0007669"/>
    <property type="project" value="InterPro"/>
</dbReference>
<name>A0A0U4FAH3_9BACI</name>
<keyword evidence="3" id="KW-1185">Reference proteome</keyword>
<dbReference type="InterPro" id="IPR003754">
    <property type="entry name" value="4pyrrol_synth_uPrphyn_synth"/>
</dbReference>
<accession>A0A0U4FAH3</accession>
<dbReference type="NCBIfam" id="NF004584">
    <property type="entry name" value="PRK05928.2-1"/>
    <property type="match status" value="1"/>
</dbReference>
<evidence type="ECO:0000313" key="2">
    <source>
        <dbReference type="EMBL" id="ALX50614.1"/>
    </source>
</evidence>
<gene>
    <name evidence="2" type="ORF">AOX59_10740</name>
</gene>
<dbReference type="GO" id="GO:0006780">
    <property type="term" value="P:uroporphyrinogen III biosynthetic process"/>
    <property type="evidence" value="ECO:0007669"/>
    <property type="project" value="InterPro"/>
</dbReference>
<dbReference type="PANTHER" id="PTHR40082:SF1">
    <property type="entry name" value="BLR5956 PROTEIN"/>
    <property type="match status" value="1"/>
</dbReference>
<dbReference type="AlphaFoldDB" id="A0A0U4FAH3"/>
<organism evidence="2 3">
    <name type="scientific">Lentibacillus amyloliquefaciens</name>
    <dbReference type="NCBI Taxonomy" id="1472767"/>
    <lineage>
        <taxon>Bacteria</taxon>
        <taxon>Bacillati</taxon>
        <taxon>Bacillota</taxon>
        <taxon>Bacilli</taxon>
        <taxon>Bacillales</taxon>
        <taxon>Bacillaceae</taxon>
        <taxon>Lentibacillus</taxon>
    </lineage>
</organism>
<dbReference type="InterPro" id="IPR036108">
    <property type="entry name" value="4pyrrol_syn_uPrphyn_synt_sf"/>
</dbReference>
<dbReference type="CDD" id="cd06578">
    <property type="entry name" value="HemD"/>
    <property type="match status" value="1"/>
</dbReference>